<evidence type="ECO:0000313" key="1">
    <source>
        <dbReference type="EMBL" id="KYN17509.1"/>
    </source>
</evidence>
<name>A0A151J4I0_9HYME</name>
<accession>A0A151J4I0</accession>
<reference evidence="1 2" key="1">
    <citation type="submission" date="2015-09" db="EMBL/GenBank/DDBJ databases">
        <title>Trachymyrmex cornetzi WGS genome.</title>
        <authorList>
            <person name="Nygaard S."/>
            <person name="Hu H."/>
            <person name="Boomsma J."/>
            <person name="Zhang G."/>
        </authorList>
    </citation>
    <scope>NUCLEOTIDE SEQUENCE [LARGE SCALE GENOMIC DNA]</scope>
    <source>
        <strain evidence="1">Tcor2-1</strain>
        <tissue evidence="1">Whole body</tissue>
    </source>
</reference>
<organism evidence="1 2">
    <name type="scientific">Trachymyrmex cornetzi</name>
    <dbReference type="NCBI Taxonomy" id="471704"/>
    <lineage>
        <taxon>Eukaryota</taxon>
        <taxon>Metazoa</taxon>
        <taxon>Ecdysozoa</taxon>
        <taxon>Arthropoda</taxon>
        <taxon>Hexapoda</taxon>
        <taxon>Insecta</taxon>
        <taxon>Pterygota</taxon>
        <taxon>Neoptera</taxon>
        <taxon>Endopterygota</taxon>
        <taxon>Hymenoptera</taxon>
        <taxon>Apocrita</taxon>
        <taxon>Aculeata</taxon>
        <taxon>Formicoidea</taxon>
        <taxon>Formicidae</taxon>
        <taxon>Myrmicinae</taxon>
        <taxon>Trachymyrmex</taxon>
    </lineage>
</organism>
<protein>
    <submittedName>
        <fullName evidence="1">Uncharacterized protein</fullName>
    </submittedName>
</protein>
<dbReference type="Proteomes" id="UP000078492">
    <property type="component" value="Unassembled WGS sequence"/>
</dbReference>
<dbReference type="EMBL" id="KQ980151">
    <property type="protein sequence ID" value="KYN17509.1"/>
    <property type="molecule type" value="Genomic_DNA"/>
</dbReference>
<evidence type="ECO:0000313" key="2">
    <source>
        <dbReference type="Proteomes" id="UP000078492"/>
    </source>
</evidence>
<sequence length="111" mass="12666">MRSRRALGGRTVKSTVDGVELRAELAPYVEPPVADEDRLAELRAVRTEKRCLSAVYVAIMPRLAPRLYVGEEAGERLVVAVEIRVRYLSQHWIIRAWSTCNCNECRKSFSF</sequence>
<proteinExistence type="predicted"/>
<dbReference type="AlphaFoldDB" id="A0A151J4I0"/>
<keyword evidence="2" id="KW-1185">Reference proteome</keyword>
<gene>
    <name evidence="1" type="ORF">ALC57_10214</name>
</gene>